<evidence type="ECO:0000313" key="2">
    <source>
        <dbReference type="Proteomes" id="UP000292082"/>
    </source>
</evidence>
<protein>
    <submittedName>
        <fullName evidence="1">Uncharacterized protein</fullName>
    </submittedName>
</protein>
<organism evidence="1 2">
    <name type="scientific">Dichomitus squalens</name>
    <dbReference type="NCBI Taxonomy" id="114155"/>
    <lineage>
        <taxon>Eukaryota</taxon>
        <taxon>Fungi</taxon>
        <taxon>Dikarya</taxon>
        <taxon>Basidiomycota</taxon>
        <taxon>Agaricomycotina</taxon>
        <taxon>Agaricomycetes</taxon>
        <taxon>Polyporales</taxon>
        <taxon>Polyporaceae</taxon>
        <taxon>Dichomitus</taxon>
    </lineage>
</organism>
<gene>
    <name evidence="1" type="ORF">BD310DRAFT_434550</name>
</gene>
<accession>A0A4Q9PWF4</accession>
<proteinExistence type="predicted"/>
<keyword evidence="2" id="KW-1185">Reference proteome</keyword>
<evidence type="ECO:0000313" key="1">
    <source>
        <dbReference type="EMBL" id="TBU58983.1"/>
    </source>
</evidence>
<dbReference type="AlphaFoldDB" id="A0A4Q9PWF4"/>
<sequence length="156" mass="17489">MSTTCSEDGTSNWTSVVATRAVIGRVCRRLIRCIGVRIWCPGYASLDLSRKSTYQLLWLKVTYVSLATCSYLRQVRSLPAYITAFTPHLPFRLHCVTGQNELERSCCVQPLECQHLAAMMQVPSPRSARKVRFNGLHEKSCRRGRAGSLIQNVLGA</sequence>
<dbReference type="Proteomes" id="UP000292082">
    <property type="component" value="Unassembled WGS sequence"/>
</dbReference>
<name>A0A4Q9PWF4_9APHY</name>
<dbReference type="EMBL" id="ML145118">
    <property type="protein sequence ID" value="TBU58983.1"/>
    <property type="molecule type" value="Genomic_DNA"/>
</dbReference>
<reference evidence="1 2" key="1">
    <citation type="submission" date="2019-01" db="EMBL/GenBank/DDBJ databases">
        <title>Draft genome sequences of three monokaryotic isolates of the white-rot basidiomycete fungus Dichomitus squalens.</title>
        <authorList>
            <consortium name="DOE Joint Genome Institute"/>
            <person name="Lopez S.C."/>
            <person name="Andreopoulos B."/>
            <person name="Pangilinan J."/>
            <person name="Lipzen A."/>
            <person name="Riley R."/>
            <person name="Ahrendt S."/>
            <person name="Ng V."/>
            <person name="Barry K."/>
            <person name="Daum C."/>
            <person name="Grigoriev I.V."/>
            <person name="Hilden K.S."/>
            <person name="Makela M.R."/>
            <person name="de Vries R.P."/>
        </authorList>
    </citation>
    <scope>NUCLEOTIDE SEQUENCE [LARGE SCALE GENOMIC DNA]</scope>
    <source>
        <strain evidence="1 2">CBS 464.89</strain>
    </source>
</reference>